<evidence type="ECO:0000256" key="1">
    <source>
        <dbReference type="ARBA" id="ARBA00004395"/>
    </source>
</evidence>
<reference evidence="8 9" key="1">
    <citation type="submission" date="2023-04" db="EMBL/GenBank/DDBJ databases">
        <title>Genome of Basidiobolus ranarum AG-B5.</title>
        <authorList>
            <person name="Stajich J.E."/>
            <person name="Carter-House D."/>
            <person name="Gryganskyi A."/>
        </authorList>
    </citation>
    <scope>NUCLEOTIDE SEQUENCE [LARGE SCALE GENOMIC DNA]</scope>
    <source>
        <strain evidence="8 9">AG-B5</strain>
    </source>
</reference>
<comment type="subcellular location">
    <subcellularLocation>
        <location evidence="1">Golgi apparatus membrane</location>
        <topology evidence="1">Peripheral membrane protein</topology>
    </subcellularLocation>
</comment>
<evidence type="ECO:0000256" key="4">
    <source>
        <dbReference type="ARBA" id="ARBA00022448"/>
    </source>
</evidence>
<keyword evidence="6" id="KW-0333">Golgi apparatus</keyword>
<gene>
    <name evidence="8" type="ORF">K7432_011824</name>
</gene>
<keyword evidence="5" id="KW-0653">Protein transport</keyword>
<dbReference type="InterPro" id="IPR033370">
    <property type="entry name" value="COG1"/>
</dbReference>
<name>A0ABR2VT90_9FUNG</name>
<evidence type="ECO:0000256" key="2">
    <source>
        <dbReference type="ARBA" id="ARBA00006653"/>
    </source>
</evidence>
<evidence type="ECO:0000256" key="5">
    <source>
        <dbReference type="ARBA" id="ARBA00022927"/>
    </source>
</evidence>
<keyword evidence="4" id="KW-0813">Transport</keyword>
<accession>A0ABR2VT90</accession>
<comment type="similarity">
    <text evidence="2">Belongs to the COG1 family.</text>
</comment>
<evidence type="ECO:0000256" key="7">
    <source>
        <dbReference type="ARBA" id="ARBA00023136"/>
    </source>
</evidence>
<evidence type="ECO:0000313" key="8">
    <source>
        <dbReference type="EMBL" id="KAK9701195.1"/>
    </source>
</evidence>
<comment type="caution">
    <text evidence="8">The sequence shown here is derived from an EMBL/GenBank/DDBJ whole genome shotgun (WGS) entry which is preliminary data.</text>
</comment>
<evidence type="ECO:0000313" key="9">
    <source>
        <dbReference type="Proteomes" id="UP001479436"/>
    </source>
</evidence>
<dbReference type="PANTHER" id="PTHR31658:SF0">
    <property type="entry name" value="CONSERVED OLIGOMERIC GOLGI COMPLEX SUBUNIT 1"/>
    <property type="match status" value="1"/>
</dbReference>
<organism evidence="8 9">
    <name type="scientific">Basidiobolus ranarum</name>
    <dbReference type="NCBI Taxonomy" id="34480"/>
    <lineage>
        <taxon>Eukaryota</taxon>
        <taxon>Fungi</taxon>
        <taxon>Fungi incertae sedis</taxon>
        <taxon>Zoopagomycota</taxon>
        <taxon>Entomophthoromycotina</taxon>
        <taxon>Basidiobolomycetes</taxon>
        <taxon>Basidiobolales</taxon>
        <taxon>Basidiobolaceae</taxon>
        <taxon>Basidiobolus</taxon>
    </lineage>
</organism>
<evidence type="ECO:0000256" key="3">
    <source>
        <dbReference type="ARBA" id="ARBA00020978"/>
    </source>
</evidence>
<keyword evidence="7" id="KW-0472">Membrane</keyword>
<keyword evidence="9" id="KW-1185">Reference proteome</keyword>
<evidence type="ECO:0000256" key="6">
    <source>
        <dbReference type="ARBA" id="ARBA00023034"/>
    </source>
</evidence>
<dbReference type="Proteomes" id="UP001479436">
    <property type="component" value="Unassembled WGS sequence"/>
</dbReference>
<dbReference type="PANTHER" id="PTHR31658">
    <property type="entry name" value="CONSERVED OLIGOMERIC GOLGI COMPLEX SUBUNIT 1"/>
    <property type="match status" value="1"/>
</dbReference>
<sequence length="885" mass="100647">MVELELDKRASLEPVVKELFIKHTIPELRALLKRTKYDIESKRHELRTVVGESYHSLIEAADSIICMRTNGFELSDSIKSLKKHSDLNYLKEQNTNINNPSQLDTEKQKQQLYSTAAQIKLLVDIPEQIWHGLETSKFLSASLLYLIACLVYDSLQKGGDIENINVETVFPVVQKQWNAINYFKIKITRRGIAYIKRADIGEKDVAETLLALLLLDNSLSVEDLFQKLLDMRKDAVKDIFKHPPSNDEDVKNKLLSLLTIIRETIYQVIAIFSDGSNSQEKPLLCSYIQRLTDGYSFHESVAQLPIKEKSTLSGLVKTKPNMHILIRHLPPSLQSYTPSLDPGAFELKFTTLQTMLKKWLDEIIHDSADKIENLLLNSITSVKIAESIRRELWEAISNEEATGLKTSRKWAKICQDIFEEEIAIWDKVFRHAFNKLSHEIVKRDCDTLASQPEFLISNLIETMDSETNIGKFVWESIQFDMHQNEVGLKSMIHQSLCTHTPVVNRVKSAFEFIVNELQEDLSDTISWTSTSEPEETDPFWRKSDAHKLAEHFDTSLLEALVKYREGLSNLLTSLNDNTATSTSSKAASDRSLTIGRIARIVAFSFIEHNQGLHQGYFATEAHRTQLHDEALKLGRDLYTRAYTPWISSVVQNVEETIKGKLILPGWIDSIEQRHCWEVVQASPNSAPIPQTQALVPTHVSSWILEILFDVTKELTRVGNFITDKDMTRTLMLELEQTIFRTITEFLNSNDQVSSSIVLQLLLDMFFLGHFFSNSIDTELKHDSSNNAKTQALTKAESMFDPALSPAVKLALQTNSEQYFEQTGLLLSSLPFTKPTPKTMHSNRRGSISSSGDFQYHHTLPINSPASRFALLPTGQKINKISKPRV</sequence>
<proteinExistence type="inferred from homology"/>
<dbReference type="EMBL" id="JASJQH010007836">
    <property type="protein sequence ID" value="KAK9701195.1"/>
    <property type="molecule type" value="Genomic_DNA"/>
</dbReference>
<protein>
    <recommendedName>
        <fullName evidence="3">Conserved oligomeric Golgi complex subunit 1</fullName>
    </recommendedName>
</protein>
<dbReference type="Pfam" id="PF08700">
    <property type="entry name" value="VPS51_Exo84_N"/>
    <property type="match status" value="1"/>
</dbReference>